<keyword evidence="1 2" id="KW-0378">Hydrolase</keyword>
<dbReference type="InterPro" id="IPR020084">
    <property type="entry name" value="NUDIX_hydrolase_CS"/>
</dbReference>
<dbReference type="PROSITE" id="PS51462">
    <property type="entry name" value="NUDIX"/>
    <property type="match status" value="1"/>
</dbReference>
<dbReference type="InterPro" id="IPR036388">
    <property type="entry name" value="WH-like_DNA-bd_sf"/>
</dbReference>
<evidence type="ECO:0000259" key="3">
    <source>
        <dbReference type="PROSITE" id="PS51462"/>
    </source>
</evidence>
<dbReference type="InterPro" id="IPR000086">
    <property type="entry name" value="NUDIX_hydrolase_dom"/>
</dbReference>
<comment type="similarity">
    <text evidence="2">Belongs to the Nudix hydrolase family.</text>
</comment>
<accession>A0ABR5NAD5</accession>
<dbReference type="Gene3D" id="3.90.79.10">
    <property type="entry name" value="Nucleoside Triphosphate Pyrophosphohydrolase"/>
    <property type="match status" value="1"/>
</dbReference>
<dbReference type="InterPro" id="IPR054105">
    <property type="entry name" value="WHD_NrtR"/>
</dbReference>
<comment type="caution">
    <text evidence="4">The sequence shown here is derived from an EMBL/GenBank/DDBJ whole genome shotgun (WGS) entry which is preliminary data.</text>
</comment>
<evidence type="ECO:0000313" key="5">
    <source>
        <dbReference type="Proteomes" id="UP000051063"/>
    </source>
</evidence>
<dbReference type="InterPro" id="IPR015797">
    <property type="entry name" value="NUDIX_hydrolase-like_dom_sf"/>
</dbReference>
<feature type="domain" description="Nudix hydrolase" evidence="3">
    <location>
        <begin position="37"/>
        <end position="183"/>
    </location>
</feature>
<dbReference type="CDD" id="cd18873">
    <property type="entry name" value="NUDIX_NadM_like"/>
    <property type="match status" value="1"/>
</dbReference>
<sequence>MRDWRAKNEVKPSPITNKDGMTEQEFLQKYDASRYARPSVTVDMLIFTVADEQEPNYRKLSPKSLQILLVKRADHPFMGQWALPGGFVSPDESLEEAALRELREETNIDDIYLEQLYTWGEVNRDPRTRVISASYMALVDSERLEVKAGDDADDARWFRVEDKWLRENKIATETGTITEKWVALRFWNEAEELSATVKITRTVSGRTVREEREIVETNQVAFDHAKIIQYALERLRNKIEYTDIAFALMPELFTLTELQQVYEVILGKELLAAAFRRKVADKVIETNHYRKHAGHRPSKYYRFHPEWTDQA</sequence>
<dbReference type="EMBL" id="LJJB01000007">
    <property type="protein sequence ID" value="KQL48510.1"/>
    <property type="molecule type" value="Genomic_DNA"/>
</dbReference>
<dbReference type="Pfam" id="PF00293">
    <property type="entry name" value="NUDIX"/>
    <property type="match status" value="1"/>
</dbReference>
<dbReference type="InterPro" id="IPR036390">
    <property type="entry name" value="WH_DNA-bd_sf"/>
</dbReference>
<dbReference type="PANTHER" id="PTHR43736">
    <property type="entry name" value="ADP-RIBOSE PYROPHOSPHATASE"/>
    <property type="match status" value="1"/>
</dbReference>
<dbReference type="Pfam" id="PF21906">
    <property type="entry name" value="WHD_NrtR"/>
    <property type="match status" value="1"/>
</dbReference>
<reference evidence="4 5" key="1">
    <citation type="submission" date="2015-09" db="EMBL/GenBank/DDBJ databases">
        <title>Genome sequencing project for genomic taxonomy and phylogenomics of Bacillus-like bacteria.</title>
        <authorList>
            <person name="Liu B."/>
            <person name="Wang J."/>
            <person name="Zhu Y."/>
            <person name="Liu G."/>
            <person name="Chen Q."/>
            <person name="Chen Z."/>
            <person name="Lan J."/>
            <person name="Che J."/>
            <person name="Ge C."/>
            <person name="Shi H."/>
            <person name="Pan Z."/>
            <person name="Liu X."/>
        </authorList>
    </citation>
    <scope>NUCLEOTIDE SEQUENCE [LARGE SCALE GENOMIC DNA]</scope>
    <source>
        <strain evidence="4 5">DSM 8552</strain>
    </source>
</reference>
<dbReference type="Proteomes" id="UP000051063">
    <property type="component" value="Unassembled WGS sequence"/>
</dbReference>
<protein>
    <submittedName>
        <fullName evidence="4">ADP-ribose pyrophosphatase</fullName>
    </submittedName>
</protein>
<dbReference type="PRINTS" id="PR00502">
    <property type="entry name" value="NUDIXFAMILY"/>
</dbReference>
<proteinExistence type="inferred from homology"/>
<evidence type="ECO:0000256" key="1">
    <source>
        <dbReference type="ARBA" id="ARBA00022801"/>
    </source>
</evidence>
<dbReference type="SUPFAM" id="SSF46785">
    <property type="entry name" value="Winged helix' DNA-binding domain"/>
    <property type="match status" value="1"/>
</dbReference>
<evidence type="ECO:0000313" key="4">
    <source>
        <dbReference type="EMBL" id="KQL48510.1"/>
    </source>
</evidence>
<evidence type="ECO:0000256" key="2">
    <source>
        <dbReference type="RuleBase" id="RU003476"/>
    </source>
</evidence>
<name>A0ABR5NAD5_BRECH</name>
<dbReference type="Gene3D" id="1.10.10.10">
    <property type="entry name" value="Winged helix-like DNA-binding domain superfamily/Winged helix DNA-binding domain"/>
    <property type="match status" value="1"/>
</dbReference>
<dbReference type="InterPro" id="IPR020476">
    <property type="entry name" value="Nudix_hydrolase"/>
</dbReference>
<dbReference type="PANTHER" id="PTHR43736:SF4">
    <property type="entry name" value="SLR1690 PROTEIN"/>
    <property type="match status" value="1"/>
</dbReference>
<organism evidence="4 5">
    <name type="scientific">Brevibacillus choshinensis</name>
    <dbReference type="NCBI Taxonomy" id="54911"/>
    <lineage>
        <taxon>Bacteria</taxon>
        <taxon>Bacillati</taxon>
        <taxon>Bacillota</taxon>
        <taxon>Bacilli</taxon>
        <taxon>Bacillales</taxon>
        <taxon>Paenibacillaceae</taxon>
        <taxon>Brevibacillus</taxon>
    </lineage>
</organism>
<keyword evidence="5" id="KW-1185">Reference proteome</keyword>
<gene>
    <name evidence="4" type="ORF">AN963_01485</name>
</gene>
<dbReference type="SUPFAM" id="SSF55811">
    <property type="entry name" value="Nudix"/>
    <property type="match status" value="1"/>
</dbReference>
<dbReference type="PROSITE" id="PS00893">
    <property type="entry name" value="NUDIX_BOX"/>
    <property type="match status" value="1"/>
</dbReference>